<protein>
    <submittedName>
        <fullName evidence="2">Uncharacterized protein</fullName>
    </submittedName>
</protein>
<name>A0A6G0VX14_APHCR</name>
<evidence type="ECO:0000313" key="3">
    <source>
        <dbReference type="Proteomes" id="UP000478052"/>
    </source>
</evidence>
<proteinExistence type="predicted"/>
<dbReference type="PANTHER" id="PTHR10773:SF19">
    <property type="match status" value="1"/>
</dbReference>
<evidence type="ECO:0000256" key="1">
    <source>
        <dbReference type="SAM" id="MobiDB-lite"/>
    </source>
</evidence>
<dbReference type="OrthoDB" id="6765384at2759"/>
<feature type="non-terminal residue" evidence="2">
    <location>
        <position position="1"/>
    </location>
</feature>
<evidence type="ECO:0000313" key="2">
    <source>
        <dbReference type="EMBL" id="KAF0712393.1"/>
    </source>
</evidence>
<dbReference type="Proteomes" id="UP000478052">
    <property type="component" value="Unassembled WGS sequence"/>
</dbReference>
<accession>A0A6G0VX14</accession>
<gene>
    <name evidence="2" type="ORF">FWK35_00025112</name>
</gene>
<keyword evidence="3" id="KW-1185">Reference proteome</keyword>
<dbReference type="EMBL" id="VUJU01010936">
    <property type="protein sequence ID" value="KAF0712393.1"/>
    <property type="molecule type" value="Genomic_DNA"/>
</dbReference>
<feature type="region of interest" description="Disordered" evidence="1">
    <location>
        <begin position="55"/>
        <end position="80"/>
    </location>
</feature>
<organism evidence="2 3">
    <name type="scientific">Aphis craccivora</name>
    <name type="common">Cowpea aphid</name>
    <dbReference type="NCBI Taxonomy" id="307492"/>
    <lineage>
        <taxon>Eukaryota</taxon>
        <taxon>Metazoa</taxon>
        <taxon>Ecdysozoa</taxon>
        <taxon>Arthropoda</taxon>
        <taxon>Hexapoda</taxon>
        <taxon>Insecta</taxon>
        <taxon>Pterygota</taxon>
        <taxon>Neoptera</taxon>
        <taxon>Paraneoptera</taxon>
        <taxon>Hemiptera</taxon>
        <taxon>Sternorrhyncha</taxon>
        <taxon>Aphidomorpha</taxon>
        <taxon>Aphidoidea</taxon>
        <taxon>Aphididae</taxon>
        <taxon>Aphidini</taxon>
        <taxon>Aphis</taxon>
        <taxon>Aphis</taxon>
    </lineage>
</organism>
<comment type="caution">
    <text evidence="2">The sequence shown here is derived from an EMBL/GenBank/DDBJ whole genome shotgun (WGS) entry which is preliminary data.</text>
</comment>
<dbReference type="PANTHER" id="PTHR10773">
    <property type="entry name" value="DNA-DIRECTED RNA POLYMERASES I, II, AND III SUBUNIT RPABC2"/>
    <property type="match status" value="1"/>
</dbReference>
<reference evidence="2 3" key="1">
    <citation type="submission" date="2019-08" db="EMBL/GenBank/DDBJ databases">
        <title>Whole genome of Aphis craccivora.</title>
        <authorList>
            <person name="Voronova N.V."/>
            <person name="Shulinski R.S."/>
            <person name="Bandarenka Y.V."/>
            <person name="Zhorov D.G."/>
            <person name="Warner D."/>
        </authorList>
    </citation>
    <scope>NUCLEOTIDE SEQUENCE [LARGE SCALE GENOMIC DNA]</scope>
    <source>
        <strain evidence="2">180601</strain>
        <tissue evidence="2">Whole Body</tissue>
    </source>
</reference>
<dbReference type="AlphaFoldDB" id="A0A6G0VX14"/>
<sequence>GSTMNSRSKRLVAMCKTVKVTYLFIMFNVVSSPGPLNDSDSDSISIEYDDSSDEYRPISTKFDSENSSDVESHDDSRINSNDLAEINPQDVLMNISDTSIQYGDNNNRIEEVEVTYGPNSVVQSNIPNLKGGGRKKVEVKSRKRKRNPECWVKNIRKKLKIQGKEYTTMKGKVIPAKIMKLPCSCKRKCFDKINYAQRLIIFENYYSLTLDGQNQFISSSVEEISKKTERIKINNIPSRRQFSKKYFLTKNNEKIEVCQIMFMNTLNVSQKKIRVTVAKKSSTGSGVCLSDGRGHHLNHIKAPDEDKDIIRNHIKMFPVNNSHYSRNHTYRKYFLNPDLSISKMYQLYKTHCIENNYNMLSEFMYRKIFVEDFNLAFKKPSNDTCQLCDKLETIIKCSAVNEDVQDAIKEKDEHLKMADMAYQEKKMIKLGLSFYKRQLWTFNLTVYETYGNKNVSYCYLWNETQASRGGQEIASFATLKEKGRNLIIHHKFLISGHTHMEADTIHAAIEKQKKRTMIDIELPRDWALLISSVQRNPPINGN</sequence>